<evidence type="ECO:0000256" key="3">
    <source>
        <dbReference type="ARBA" id="ARBA00022801"/>
    </source>
</evidence>
<dbReference type="FunFam" id="3.60.15.10:FF:000017">
    <property type="entry name" value="Lactamase beta 2"/>
    <property type="match status" value="1"/>
</dbReference>
<dbReference type="PANTHER" id="PTHR23131">
    <property type="entry name" value="ENDORIBONUCLEASE LACTB2"/>
    <property type="match status" value="1"/>
</dbReference>
<dbReference type="InterPro" id="IPR041516">
    <property type="entry name" value="LACTB2_WH"/>
</dbReference>
<sequence>MTTTFIPRVEQLSSRIIRILGCNPGPMTLQGTNTYLVGTGARRILIDTGEKGYPEYLSNLKTVLQNHNTAIQEIILTHHHLDHIGGVAEICRDVIEVDNCCDIRISKLQRKDSKDVSLGDGVRYTFVEDGHTFVTDGATLRAVYTPGHTDDHLVLMLDVERALFTGDCVLGEGTCVFEDLYDYMKSLDTILALNPAVIYPAHGPVVNDPVTHVNGYISHRNQREAQILTTLRENANAYLTALDIVKCVYKGVPEYLFIAAAQNVTLHLGKLLKEKKVEVKKDGVEVSWKVIPEGGHSQL</sequence>
<evidence type="ECO:0000256" key="2">
    <source>
        <dbReference type="ARBA" id="ARBA00022723"/>
    </source>
</evidence>
<dbReference type="GO" id="GO:0004521">
    <property type="term" value="F:RNA endonuclease activity"/>
    <property type="evidence" value="ECO:0007669"/>
    <property type="project" value="TreeGrafter"/>
</dbReference>
<accession>A0AAD9NTF4</accession>
<keyword evidence="4" id="KW-0862">Zinc</keyword>
<dbReference type="Pfam" id="PF00753">
    <property type="entry name" value="Lactamase_B"/>
    <property type="match status" value="1"/>
</dbReference>
<protein>
    <recommendedName>
        <fullName evidence="5">Metallo-beta-lactamase domain-containing protein</fullName>
    </recommendedName>
</protein>
<dbReference type="PANTHER" id="PTHR23131:SF0">
    <property type="entry name" value="ENDORIBONUCLEASE LACTB2"/>
    <property type="match status" value="1"/>
</dbReference>
<evidence type="ECO:0000259" key="5">
    <source>
        <dbReference type="SMART" id="SM00849"/>
    </source>
</evidence>
<dbReference type="InterPro" id="IPR001279">
    <property type="entry name" value="Metallo-B-lactamas"/>
</dbReference>
<keyword evidence="7" id="KW-1185">Reference proteome</keyword>
<gene>
    <name evidence="6" type="ORF">NP493_460g02043</name>
</gene>
<comment type="caution">
    <text evidence="6">The sequence shown here is derived from an EMBL/GenBank/DDBJ whole genome shotgun (WGS) entry which is preliminary data.</text>
</comment>
<keyword evidence="3" id="KW-0378">Hydrolase</keyword>
<dbReference type="CDD" id="cd07722">
    <property type="entry name" value="LACTB2-like_MBL-fold"/>
    <property type="match status" value="1"/>
</dbReference>
<dbReference type="EMBL" id="JAODUO010000460">
    <property type="protein sequence ID" value="KAK2180041.1"/>
    <property type="molecule type" value="Genomic_DNA"/>
</dbReference>
<evidence type="ECO:0000256" key="1">
    <source>
        <dbReference type="ARBA" id="ARBA00006759"/>
    </source>
</evidence>
<comment type="similarity">
    <text evidence="1">Belongs to the metallo-beta-lactamase superfamily. Glyoxalase II family.</text>
</comment>
<dbReference type="InterPro" id="IPR047921">
    <property type="entry name" value="LACTB2-like_MBL-fold"/>
</dbReference>
<dbReference type="InterPro" id="IPR036388">
    <property type="entry name" value="WH-like_DNA-bd_sf"/>
</dbReference>
<dbReference type="SMART" id="SM00849">
    <property type="entry name" value="Lactamase_B"/>
    <property type="match status" value="1"/>
</dbReference>
<dbReference type="FunFam" id="1.10.10.10:FF:000328">
    <property type="entry name" value="Lactamase beta 2"/>
    <property type="match status" value="1"/>
</dbReference>
<dbReference type="Pfam" id="PF17778">
    <property type="entry name" value="WHD_BLACT"/>
    <property type="match status" value="1"/>
</dbReference>
<feature type="domain" description="Metallo-beta-lactamase" evidence="5">
    <location>
        <begin position="31"/>
        <end position="202"/>
    </location>
</feature>
<evidence type="ECO:0000313" key="6">
    <source>
        <dbReference type="EMBL" id="KAK2180041.1"/>
    </source>
</evidence>
<dbReference type="Gene3D" id="3.60.15.10">
    <property type="entry name" value="Ribonuclease Z/Hydroxyacylglutathione hydrolase-like"/>
    <property type="match status" value="1"/>
</dbReference>
<evidence type="ECO:0000313" key="7">
    <source>
        <dbReference type="Proteomes" id="UP001209878"/>
    </source>
</evidence>
<proteinExistence type="inferred from homology"/>
<dbReference type="AlphaFoldDB" id="A0AAD9NTF4"/>
<dbReference type="GO" id="GO:0046872">
    <property type="term" value="F:metal ion binding"/>
    <property type="evidence" value="ECO:0007669"/>
    <property type="project" value="UniProtKB-KW"/>
</dbReference>
<keyword evidence="2" id="KW-0479">Metal-binding</keyword>
<organism evidence="6 7">
    <name type="scientific">Ridgeia piscesae</name>
    <name type="common">Tubeworm</name>
    <dbReference type="NCBI Taxonomy" id="27915"/>
    <lineage>
        <taxon>Eukaryota</taxon>
        <taxon>Metazoa</taxon>
        <taxon>Spiralia</taxon>
        <taxon>Lophotrochozoa</taxon>
        <taxon>Annelida</taxon>
        <taxon>Polychaeta</taxon>
        <taxon>Sedentaria</taxon>
        <taxon>Canalipalpata</taxon>
        <taxon>Sabellida</taxon>
        <taxon>Siboglinidae</taxon>
        <taxon>Ridgeia</taxon>
    </lineage>
</organism>
<dbReference type="InterPro" id="IPR050662">
    <property type="entry name" value="Sec-metab_biosynth-thioest"/>
</dbReference>
<dbReference type="Gene3D" id="1.10.10.10">
    <property type="entry name" value="Winged helix-like DNA-binding domain superfamily/Winged helix DNA-binding domain"/>
    <property type="match status" value="1"/>
</dbReference>
<dbReference type="Proteomes" id="UP001209878">
    <property type="component" value="Unassembled WGS sequence"/>
</dbReference>
<reference evidence="6" key="1">
    <citation type="journal article" date="2023" name="Mol. Biol. Evol.">
        <title>Third-Generation Sequencing Reveals the Adaptive Role of the Epigenome in Three Deep-Sea Polychaetes.</title>
        <authorList>
            <person name="Perez M."/>
            <person name="Aroh O."/>
            <person name="Sun Y."/>
            <person name="Lan Y."/>
            <person name="Juniper S.K."/>
            <person name="Young C.R."/>
            <person name="Angers B."/>
            <person name="Qian P.Y."/>
        </authorList>
    </citation>
    <scope>NUCLEOTIDE SEQUENCE</scope>
    <source>
        <strain evidence="6">R07B-5</strain>
    </source>
</reference>
<dbReference type="GO" id="GO:0005759">
    <property type="term" value="C:mitochondrial matrix"/>
    <property type="evidence" value="ECO:0007669"/>
    <property type="project" value="TreeGrafter"/>
</dbReference>
<dbReference type="GO" id="GO:0016787">
    <property type="term" value="F:hydrolase activity"/>
    <property type="evidence" value="ECO:0007669"/>
    <property type="project" value="UniProtKB-KW"/>
</dbReference>
<dbReference type="SUPFAM" id="SSF56281">
    <property type="entry name" value="Metallo-hydrolase/oxidoreductase"/>
    <property type="match status" value="1"/>
</dbReference>
<name>A0AAD9NTF4_RIDPI</name>
<dbReference type="InterPro" id="IPR036866">
    <property type="entry name" value="RibonucZ/Hydroxyglut_hydro"/>
</dbReference>
<dbReference type="GO" id="GO:0003727">
    <property type="term" value="F:single-stranded RNA binding"/>
    <property type="evidence" value="ECO:0007669"/>
    <property type="project" value="TreeGrafter"/>
</dbReference>
<evidence type="ECO:0000256" key="4">
    <source>
        <dbReference type="ARBA" id="ARBA00022833"/>
    </source>
</evidence>